<dbReference type="InterPro" id="IPR015034">
    <property type="entry name" value="Bles03"/>
</dbReference>
<dbReference type="eggNOG" id="ENOG502SG47">
    <property type="taxonomic scope" value="Eukaryota"/>
</dbReference>
<sequence length="370" mass="41956">MEEEEDTVWGEGCISDDSSFYGDEEEQKRQVRLAKSFKPEAFWRAHGNHLNTIAYAARAKLAVKETTAAPEQASPATDNAQSVVEKSEFNISGIDRKAMEQGRLARLGEKRKREPEPEPEVQLFNPLEGQPDAWQLGEPIDDFIKRLPPVSTSISKCPWIWAANPHRDPCDKSPSPREDDFITRGIQLLAQSMETRQKIKDDGAKGPQAMVNRQLTQESKALQERITCLARETRVVSGKWMLFLKLEDVTRVWKQVVTSVIDNRLGRSCKVATDDGKNERLICVYTKDFEDAEDVLRVLKRLDSMGLIQAGKSIYYKPDAYTYLDITGEKASEYDLRASLYNSRSLLADGKDSKSASLPQKKQSMLDRFF</sequence>
<proteinExistence type="inferred from homology"/>
<dbReference type="KEGG" id="pte:PTT_07248"/>
<dbReference type="Proteomes" id="UP000001067">
    <property type="component" value="Unassembled WGS sequence"/>
</dbReference>
<evidence type="ECO:0000313" key="4">
    <source>
        <dbReference type="Proteomes" id="UP000001067"/>
    </source>
</evidence>
<dbReference type="PANTHER" id="PTHR31977">
    <property type="entry name" value="UPF0696 PROTEIN C11ORF68"/>
    <property type="match status" value="1"/>
</dbReference>
<name>E3RH79_PYRTT</name>
<accession>E3RH79</accession>
<dbReference type="InterPro" id="IPR023398">
    <property type="entry name" value="TIF_eIF4e-like"/>
</dbReference>
<dbReference type="Pfam" id="PF08939">
    <property type="entry name" value="Bles03"/>
    <property type="match status" value="1"/>
</dbReference>
<gene>
    <name evidence="3" type="ORF">PTT_07248</name>
</gene>
<dbReference type="SUPFAM" id="SSF55418">
    <property type="entry name" value="eIF4e-like"/>
    <property type="match status" value="1"/>
</dbReference>
<evidence type="ECO:0000313" key="3">
    <source>
        <dbReference type="EMBL" id="EFQ94921.1"/>
    </source>
</evidence>
<dbReference type="Gene3D" id="3.30.760.10">
    <property type="entry name" value="RNA Cap, Translation Initiation Factor Eif4e"/>
    <property type="match status" value="1"/>
</dbReference>
<evidence type="ECO:0008006" key="5">
    <source>
        <dbReference type="Google" id="ProtNLM"/>
    </source>
</evidence>
<evidence type="ECO:0000256" key="1">
    <source>
        <dbReference type="ARBA" id="ARBA00010568"/>
    </source>
</evidence>
<keyword evidence="4" id="KW-1185">Reference proteome</keyword>
<dbReference type="HOGENOM" id="CLU_051869_0_2_1"/>
<reference evidence="3 4" key="1">
    <citation type="journal article" date="2010" name="Genome Biol.">
        <title>A first genome assembly of the barley fungal pathogen Pyrenophora teres f. teres.</title>
        <authorList>
            <person name="Ellwood S.R."/>
            <person name="Liu Z."/>
            <person name="Syme R.A."/>
            <person name="Lai Z."/>
            <person name="Hane J.K."/>
            <person name="Keiper F."/>
            <person name="Moffat C.S."/>
            <person name="Oliver R.P."/>
            <person name="Friesen T.L."/>
        </authorList>
    </citation>
    <scope>NUCLEOTIDE SEQUENCE [LARGE SCALE GENOMIC DNA]</scope>
    <source>
        <strain evidence="3 4">0-1</strain>
    </source>
</reference>
<dbReference type="OrthoDB" id="10067381at2759"/>
<feature type="region of interest" description="Disordered" evidence="2">
    <location>
        <begin position="1"/>
        <end position="27"/>
    </location>
</feature>
<evidence type="ECO:0000256" key="2">
    <source>
        <dbReference type="SAM" id="MobiDB-lite"/>
    </source>
</evidence>
<dbReference type="PANTHER" id="PTHR31977:SF1">
    <property type="entry name" value="UPF0696 PROTEIN C11ORF68"/>
    <property type="match status" value="1"/>
</dbReference>
<comment type="similarity">
    <text evidence="1">Belongs to the UPF0696 family.</text>
</comment>
<protein>
    <recommendedName>
        <fullName evidence="5">DUF1917-domain-containing protein</fullName>
    </recommendedName>
</protein>
<dbReference type="EMBL" id="GL533060">
    <property type="protein sequence ID" value="EFQ94921.1"/>
    <property type="molecule type" value="Genomic_DNA"/>
</dbReference>
<dbReference type="AlphaFoldDB" id="E3RH79"/>
<organism evidence="4">
    <name type="scientific">Pyrenophora teres f. teres (strain 0-1)</name>
    <name type="common">Barley net blotch fungus</name>
    <name type="synonym">Drechslera teres f. teres</name>
    <dbReference type="NCBI Taxonomy" id="861557"/>
    <lineage>
        <taxon>Eukaryota</taxon>
        <taxon>Fungi</taxon>
        <taxon>Dikarya</taxon>
        <taxon>Ascomycota</taxon>
        <taxon>Pezizomycotina</taxon>
        <taxon>Dothideomycetes</taxon>
        <taxon>Pleosporomycetidae</taxon>
        <taxon>Pleosporales</taxon>
        <taxon>Pleosporineae</taxon>
        <taxon>Pleosporaceae</taxon>
        <taxon>Pyrenophora</taxon>
    </lineage>
</organism>